<evidence type="ECO:0000313" key="12">
    <source>
        <dbReference type="EMBL" id="TLP40448.1"/>
    </source>
</evidence>
<comment type="caution">
    <text evidence="12">The sequence shown here is derived from an EMBL/GenBank/DDBJ whole genome shotgun (WGS) entry which is preliminary data.</text>
</comment>
<dbReference type="InterPro" id="IPR001179">
    <property type="entry name" value="PPIase_FKBP_dom"/>
</dbReference>
<proteinExistence type="inferred from homology"/>
<dbReference type="Gene3D" id="3.10.50.40">
    <property type="match status" value="1"/>
</dbReference>
<evidence type="ECO:0000256" key="3">
    <source>
        <dbReference type="ARBA" id="ARBA00006577"/>
    </source>
</evidence>
<evidence type="ECO:0000256" key="9">
    <source>
        <dbReference type="PROSITE-ProRule" id="PRU00277"/>
    </source>
</evidence>
<evidence type="ECO:0000259" key="11">
    <source>
        <dbReference type="PROSITE" id="PS50059"/>
    </source>
</evidence>
<dbReference type="PROSITE" id="PS50059">
    <property type="entry name" value="FKBP_PPIASE"/>
    <property type="match status" value="1"/>
</dbReference>
<dbReference type="InterPro" id="IPR046357">
    <property type="entry name" value="PPIase_dom_sf"/>
</dbReference>
<organism evidence="12 13">
    <name type="scientific">Arcobacter arenosus</name>
    <dbReference type="NCBI Taxonomy" id="2576037"/>
    <lineage>
        <taxon>Bacteria</taxon>
        <taxon>Pseudomonadati</taxon>
        <taxon>Campylobacterota</taxon>
        <taxon>Epsilonproteobacteria</taxon>
        <taxon>Campylobacterales</taxon>
        <taxon>Arcobacteraceae</taxon>
        <taxon>Arcobacter</taxon>
    </lineage>
</organism>
<dbReference type="RefSeq" id="WP_138150739.1">
    <property type="nucleotide sequence ID" value="NZ_VANU01000001.1"/>
</dbReference>
<gene>
    <name evidence="12" type="ORF">FDK22_00090</name>
</gene>
<comment type="function">
    <text evidence="8">Also involved in hydrogenase metallocenter assembly, probably by participating in the nickel insertion step. This function in hydrogenase biosynthesis requires chaperone activity and the presence of the metal-binding domain, but not PPIase activity.</text>
</comment>
<protein>
    <recommendedName>
        <fullName evidence="10">Peptidyl-prolyl cis-trans isomerase</fullName>
        <ecNumber evidence="10">5.2.1.8</ecNumber>
    </recommendedName>
</protein>
<dbReference type="OrthoDB" id="9808891at2"/>
<evidence type="ECO:0000256" key="2">
    <source>
        <dbReference type="ARBA" id="ARBA00004496"/>
    </source>
</evidence>
<keyword evidence="4" id="KW-0963">Cytoplasm</keyword>
<dbReference type="EC" id="5.2.1.8" evidence="10"/>
<evidence type="ECO:0000256" key="1">
    <source>
        <dbReference type="ARBA" id="ARBA00000971"/>
    </source>
</evidence>
<evidence type="ECO:0000256" key="10">
    <source>
        <dbReference type="RuleBase" id="RU003915"/>
    </source>
</evidence>
<comment type="catalytic activity">
    <reaction evidence="1 9 10">
        <text>[protein]-peptidylproline (omega=180) = [protein]-peptidylproline (omega=0)</text>
        <dbReference type="Rhea" id="RHEA:16237"/>
        <dbReference type="Rhea" id="RHEA-COMP:10747"/>
        <dbReference type="Rhea" id="RHEA-COMP:10748"/>
        <dbReference type="ChEBI" id="CHEBI:83833"/>
        <dbReference type="ChEBI" id="CHEBI:83834"/>
        <dbReference type="EC" id="5.2.1.8"/>
    </reaction>
</comment>
<keyword evidence="6" id="KW-0143">Chaperone</keyword>
<name>A0A5R8Y3C3_9BACT</name>
<evidence type="ECO:0000256" key="4">
    <source>
        <dbReference type="ARBA" id="ARBA00022490"/>
    </source>
</evidence>
<sequence>MAIEKNQVVKLQYELKVNDNLIESNLDADPIEFVFGKGELLEGLEERIASMNEGETRELTVPAIEAYGEYDKTLTEVIPASDFEGIDLEIGLVLEADDEDGNTFKATVIEVDKENVTVDYNHPMAGADLDFKVVINKIV</sequence>
<comment type="similarity">
    <text evidence="3 10">Belongs to the FKBP-type PPIase family.</text>
</comment>
<dbReference type="GO" id="GO:0042026">
    <property type="term" value="P:protein refolding"/>
    <property type="evidence" value="ECO:0007669"/>
    <property type="project" value="UniProtKB-ARBA"/>
</dbReference>
<dbReference type="PANTHER" id="PTHR47861:SF3">
    <property type="entry name" value="FKBP-TYPE PEPTIDYL-PROLYL CIS-TRANS ISOMERASE SLYD"/>
    <property type="match status" value="1"/>
</dbReference>
<evidence type="ECO:0000313" key="13">
    <source>
        <dbReference type="Proteomes" id="UP000308901"/>
    </source>
</evidence>
<evidence type="ECO:0000256" key="7">
    <source>
        <dbReference type="ARBA" id="ARBA00023235"/>
    </source>
</evidence>
<dbReference type="PANTHER" id="PTHR47861">
    <property type="entry name" value="FKBP-TYPE PEPTIDYL-PROLYL CIS-TRANS ISOMERASE SLYD"/>
    <property type="match status" value="1"/>
</dbReference>
<dbReference type="Proteomes" id="UP000308901">
    <property type="component" value="Unassembled WGS sequence"/>
</dbReference>
<reference evidence="12 13" key="1">
    <citation type="submission" date="2019-05" db="EMBL/GenBank/DDBJ databases">
        <title>Arcobacter sp. nov., isolated from sea sediment.</title>
        <authorList>
            <person name="Kim W."/>
        </authorList>
    </citation>
    <scope>NUCLEOTIDE SEQUENCE [LARGE SCALE GENOMIC DNA]</scope>
    <source>
        <strain evidence="12 13">CAU 1517</strain>
    </source>
</reference>
<dbReference type="GO" id="GO:0003755">
    <property type="term" value="F:peptidyl-prolyl cis-trans isomerase activity"/>
    <property type="evidence" value="ECO:0007669"/>
    <property type="project" value="UniProtKB-UniRule"/>
</dbReference>
<dbReference type="EMBL" id="VANU01000001">
    <property type="protein sequence ID" value="TLP40448.1"/>
    <property type="molecule type" value="Genomic_DNA"/>
</dbReference>
<dbReference type="GO" id="GO:0005737">
    <property type="term" value="C:cytoplasm"/>
    <property type="evidence" value="ECO:0007669"/>
    <property type="project" value="UniProtKB-SubCell"/>
</dbReference>
<dbReference type="Pfam" id="PF00254">
    <property type="entry name" value="FKBP_C"/>
    <property type="match status" value="1"/>
</dbReference>
<keyword evidence="5 9" id="KW-0697">Rotamase</keyword>
<evidence type="ECO:0000256" key="8">
    <source>
        <dbReference type="ARBA" id="ARBA00037071"/>
    </source>
</evidence>
<feature type="domain" description="PPIase FKBP-type" evidence="11">
    <location>
        <begin position="6"/>
        <end position="94"/>
    </location>
</feature>
<evidence type="ECO:0000256" key="6">
    <source>
        <dbReference type="ARBA" id="ARBA00023186"/>
    </source>
</evidence>
<dbReference type="SUPFAM" id="SSF54534">
    <property type="entry name" value="FKBP-like"/>
    <property type="match status" value="1"/>
</dbReference>
<comment type="subcellular location">
    <subcellularLocation>
        <location evidence="2">Cytoplasm</location>
    </subcellularLocation>
</comment>
<accession>A0A5R8Y3C3</accession>
<dbReference type="AlphaFoldDB" id="A0A5R8Y3C3"/>
<keyword evidence="7 9" id="KW-0413">Isomerase</keyword>
<keyword evidence="13" id="KW-1185">Reference proteome</keyword>
<evidence type="ECO:0000256" key="5">
    <source>
        <dbReference type="ARBA" id="ARBA00023110"/>
    </source>
</evidence>